<keyword evidence="1" id="KW-1133">Transmembrane helix</keyword>
<evidence type="ECO:0000313" key="2">
    <source>
        <dbReference type="EMBL" id="JAH27811.1"/>
    </source>
</evidence>
<feature type="transmembrane region" description="Helical" evidence="1">
    <location>
        <begin position="12"/>
        <end position="28"/>
    </location>
</feature>
<dbReference type="EMBL" id="GBXM01080766">
    <property type="protein sequence ID" value="JAH27811.1"/>
    <property type="molecule type" value="Transcribed_RNA"/>
</dbReference>
<reference evidence="2" key="2">
    <citation type="journal article" date="2015" name="Fish Shellfish Immunol.">
        <title>Early steps in the European eel (Anguilla anguilla)-Vibrio vulnificus interaction in the gills: Role of the RtxA13 toxin.</title>
        <authorList>
            <person name="Callol A."/>
            <person name="Pajuelo D."/>
            <person name="Ebbesson L."/>
            <person name="Teles M."/>
            <person name="MacKenzie S."/>
            <person name="Amaro C."/>
        </authorList>
    </citation>
    <scope>NUCLEOTIDE SEQUENCE</scope>
</reference>
<name>A0A0E9RFB1_ANGAN</name>
<organism evidence="2">
    <name type="scientific">Anguilla anguilla</name>
    <name type="common">European freshwater eel</name>
    <name type="synonym">Muraena anguilla</name>
    <dbReference type="NCBI Taxonomy" id="7936"/>
    <lineage>
        <taxon>Eukaryota</taxon>
        <taxon>Metazoa</taxon>
        <taxon>Chordata</taxon>
        <taxon>Craniata</taxon>
        <taxon>Vertebrata</taxon>
        <taxon>Euteleostomi</taxon>
        <taxon>Actinopterygii</taxon>
        <taxon>Neopterygii</taxon>
        <taxon>Teleostei</taxon>
        <taxon>Anguilliformes</taxon>
        <taxon>Anguillidae</taxon>
        <taxon>Anguilla</taxon>
    </lineage>
</organism>
<keyword evidence="1" id="KW-0812">Transmembrane</keyword>
<dbReference type="AlphaFoldDB" id="A0A0E9RFB1"/>
<proteinExistence type="predicted"/>
<sequence length="54" mass="6348">MAVVYNSIFKRLCVCCFFLTNYFWYSFLNSPITQMMVHSCGETLSPRIPELMTL</sequence>
<keyword evidence="1" id="KW-0472">Membrane</keyword>
<accession>A0A0E9RFB1</accession>
<protein>
    <submittedName>
        <fullName evidence="2">Uncharacterized protein</fullName>
    </submittedName>
</protein>
<evidence type="ECO:0000256" key="1">
    <source>
        <dbReference type="SAM" id="Phobius"/>
    </source>
</evidence>
<reference evidence="2" key="1">
    <citation type="submission" date="2014-11" db="EMBL/GenBank/DDBJ databases">
        <authorList>
            <person name="Amaro Gonzalez C."/>
        </authorList>
    </citation>
    <scope>NUCLEOTIDE SEQUENCE</scope>
</reference>